<evidence type="ECO:0000313" key="3">
    <source>
        <dbReference type="Proteomes" id="UP000789901"/>
    </source>
</evidence>
<proteinExistence type="predicted"/>
<dbReference type="Proteomes" id="UP000789901">
    <property type="component" value="Unassembled WGS sequence"/>
</dbReference>
<comment type="caution">
    <text evidence="2">The sequence shown here is derived from an EMBL/GenBank/DDBJ whole genome shotgun (WGS) entry which is preliminary data.</text>
</comment>
<dbReference type="EMBL" id="CAJVQB010000159">
    <property type="protein sequence ID" value="CAG8471676.1"/>
    <property type="molecule type" value="Genomic_DNA"/>
</dbReference>
<sequence>MSTRSRKQSLGTEHNEINLALEALKTGSSTSATKQQRNTKDPISQSIRSVSKVLSTNKNNVINKNVIDVNNDIQNEILETSSRSLLNEISTNMLEDPFIDAESLDKESKSISSLLEITKKILEQNTLIMEKQEAFELCLLNSPIMSRLQNHHMKKGAMQGIKVTVDNWLYSSNRIYEQSIRNELATLCSDRMEQYKKDTKWKALFGKIEKLVSSTVNSESSEAEIVSRKSSNGCQKSVWTATYKKSICYYTSNLHNLFDPEITKIKFDEKYLTRILQYFLVMYYNMLCAIAANFISNLLTLLNHLQQYNDNYSNCEKSQEGSSTSESK</sequence>
<organism evidence="2 3">
    <name type="scientific">Gigaspora margarita</name>
    <dbReference type="NCBI Taxonomy" id="4874"/>
    <lineage>
        <taxon>Eukaryota</taxon>
        <taxon>Fungi</taxon>
        <taxon>Fungi incertae sedis</taxon>
        <taxon>Mucoromycota</taxon>
        <taxon>Glomeromycotina</taxon>
        <taxon>Glomeromycetes</taxon>
        <taxon>Diversisporales</taxon>
        <taxon>Gigasporaceae</taxon>
        <taxon>Gigaspora</taxon>
    </lineage>
</organism>
<evidence type="ECO:0000313" key="2">
    <source>
        <dbReference type="EMBL" id="CAG8471676.1"/>
    </source>
</evidence>
<reference evidence="2 3" key="1">
    <citation type="submission" date="2021-06" db="EMBL/GenBank/DDBJ databases">
        <authorList>
            <person name="Kallberg Y."/>
            <person name="Tangrot J."/>
            <person name="Rosling A."/>
        </authorList>
    </citation>
    <scope>NUCLEOTIDE SEQUENCE [LARGE SCALE GENOMIC DNA]</scope>
    <source>
        <strain evidence="2 3">120-4 pot B 10/14</strain>
    </source>
</reference>
<feature type="transmembrane region" description="Helical" evidence="1">
    <location>
        <begin position="275"/>
        <end position="295"/>
    </location>
</feature>
<gene>
    <name evidence="2" type="ORF">GMARGA_LOCUS806</name>
</gene>
<protein>
    <submittedName>
        <fullName evidence="2">36874_t:CDS:1</fullName>
    </submittedName>
</protein>
<keyword evidence="1" id="KW-1133">Transmembrane helix</keyword>
<evidence type="ECO:0000256" key="1">
    <source>
        <dbReference type="SAM" id="Phobius"/>
    </source>
</evidence>
<name>A0ABM8VXJ5_GIGMA</name>
<keyword evidence="1" id="KW-0472">Membrane</keyword>
<accession>A0ABM8VXJ5</accession>
<keyword evidence="3" id="KW-1185">Reference proteome</keyword>
<keyword evidence="1" id="KW-0812">Transmembrane</keyword>